<keyword evidence="1" id="KW-0732">Signal</keyword>
<dbReference type="AlphaFoldDB" id="U7QBN6"/>
<dbReference type="OrthoDB" id="455287at2"/>
<name>U7QBN6_9CYAN</name>
<organism evidence="2 3">
    <name type="scientific">Lyngbya aestuarii BL J</name>
    <dbReference type="NCBI Taxonomy" id="1348334"/>
    <lineage>
        <taxon>Bacteria</taxon>
        <taxon>Bacillati</taxon>
        <taxon>Cyanobacteriota</taxon>
        <taxon>Cyanophyceae</taxon>
        <taxon>Oscillatoriophycideae</taxon>
        <taxon>Oscillatoriales</taxon>
        <taxon>Microcoleaceae</taxon>
        <taxon>Lyngbya</taxon>
    </lineage>
</organism>
<protein>
    <recommendedName>
        <fullName evidence="4">PEP-CTERM-sorting domain protein</fullName>
    </recommendedName>
</protein>
<dbReference type="Proteomes" id="UP000017127">
    <property type="component" value="Unassembled WGS sequence"/>
</dbReference>
<feature type="chain" id="PRO_5004686989" description="PEP-CTERM-sorting domain protein" evidence="1">
    <location>
        <begin position="34"/>
        <end position="203"/>
    </location>
</feature>
<evidence type="ECO:0000313" key="3">
    <source>
        <dbReference type="Proteomes" id="UP000017127"/>
    </source>
</evidence>
<proteinExistence type="predicted"/>
<sequence length="203" mass="21513">MNFKNIFTQATSTVATAVVLSAAIAFEAPKAQAATFEWGFSNVVGGIEGTVSGTLEVEEGDGVSATSVILTSTTNPIFDSLVGFDFTTLPNFSNLFNVEGKKITASLFATDFFSNTTNLSLEFNSEEFGDIDSQNLALLTIAGNAFEVCTEDCLQTAELFGDNTGETQFAPTFKAVPEASPATGLLVVFGLIGVNHIRKTIRH</sequence>
<evidence type="ECO:0008006" key="4">
    <source>
        <dbReference type="Google" id="ProtNLM"/>
    </source>
</evidence>
<dbReference type="EMBL" id="AUZM01000062">
    <property type="protein sequence ID" value="ERT05279.1"/>
    <property type="molecule type" value="Genomic_DNA"/>
</dbReference>
<comment type="caution">
    <text evidence="2">The sequence shown here is derived from an EMBL/GenBank/DDBJ whole genome shotgun (WGS) entry which is preliminary data.</text>
</comment>
<evidence type="ECO:0000256" key="1">
    <source>
        <dbReference type="SAM" id="SignalP"/>
    </source>
</evidence>
<keyword evidence="3" id="KW-1185">Reference proteome</keyword>
<accession>U7QBN6</accession>
<gene>
    <name evidence="2" type="ORF">M595_4770</name>
</gene>
<reference evidence="2 3" key="1">
    <citation type="journal article" date="2013" name="Front. Microbiol.">
        <title>Comparative genomic analyses of the cyanobacterium, Lyngbya aestuarii BL J, a powerful hydrogen producer.</title>
        <authorList>
            <person name="Kothari A."/>
            <person name="Vaughn M."/>
            <person name="Garcia-Pichel F."/>
        </authorList>
    </citation>
    <scope>NUCLEOTIDE SEQUENCE [LARGE SCALE GENOMIC DNA]</scope>
    <source>
        <strain evidence="2 3">BL J</strain>
    </source>
</reference>
<evidence type="ECO:0000313" key="2">
    <source>
        <dbReference type="EMBL" id="ERT05279.1"/>
    </source>
</evidence>
<feature type="signal peptide" evidence="1">
    <location>
        <begin position="1"/>
        <end position="33"/>
    </location>
</feature>
<dbReference type="RefSeq" id="WP_023068479.1">
    <property type="nucleotide sequence ID" value="NZ_AUZM01000062.1"/>
</dbReference>